<organism evidence="1 2">
    <name type="scientific">Chitinophaga agrisoli</name>
    <dbReference type="NCBI Taxonomy" id="2607653"/>
    <lineage>
        <taxon>Bacteria</taxon>
        <taxon>Pseudomonadati</taxon>
        <taxon>Bacteroidota</taxon>
        <taxon>Chitinophagia</taxon>
        <taxon>Chitinophagales</taxon>
        <taxon>Chitinophagaceae</taxon>
        <taxon>Chitinophaga</taxon>
    </lineage>
</organism>
<evidence type="ECO:0000313" key="2">
    <source>
        <dbReference type="Proteomes" id="UP000324611"/>
    </source>
</evidence>
<gene>
    <name evidence="1" type="ORF">F0L74_06000</name>
</gene>
<reference evidence="1 2" key="1">
    <citation type="submission" date="2019-09" db="EMBL/GenBank/DDBJ databases">
        <title>Chitinophaga ginsengihumi sp. nov., isolated from soil of ginseng rhizosphere.</title>
        <authorList>
            <person name="Lee J."/>
        </authorList>
    </citation>
    <scope>NUCLEOTIDE SEQUENCE [LARGE SCALE GENOMIC DNA]</scope>
    <source>
        <strain evidence="1 2">BN140078</strain>
    </source>
</reference>
<comment type="caution">
    <text evidence="1">The sequence shown here is derived from an EMBL/GenBank/DDBJ whole genome shotgun (WGS) entry which is preliminary data.</text>
</comment>
<accession>A0A5B2W5L7</accession>
<protein>
    <submittedName>
        <fullName evidence="1">Uncharacterized protein</fullName>
    </submittedName>
</protein>
<dbReference type="Proteomes" id="UP000324611">
    <property type="component" value="Unassembled WGS sequence"/>
</dbReference>
<name>A0A5B2W5L7_9BACT</name>
<dbReference type="AlphaFoldDB" id="A0A5B2W5L7"/>
<sequence length="131" mass="14569">MQSKAIIPALETNEEALFILYPFARAIKCTIIDIHPSTAGVRYDAELHLPTYEGEDRGAHTRITADGRYFFPIIVSAADKLMDDEILSLLKTHSVPTHLTPDAIEVVKSWIAKEGGTVQEGVAYLLTRIKF</sequence>
<dbReference type="EMBL" id="VUOC01000001">
    <property type="protein sequence ID" value="KAA2245509.1"/>
    <property type="molecule type" value="Genomic_DNA"/>
</dbReference>
<keyword evidence="2" id="KW-1185">Reference proteome</keyword>
<evidence type="ECO:0000313" key="1">
    <source>
        <dbReference type="EMBL" id="KAA2245509.1"/>
    </source>
</evidence>
<dbReference type="RefSeq" id="WP_149836899.1">
    <property type="nucleotide sequence ID" value="NZ_VUOC01000001.1"/>
</dbReference>
<proteinExistence type="predicted"/>
<reference evidence="1 2" key="2">
    <citation type="submission" date="2019-09" db="EMBL/GenBank/DDBJ databases">
        <authorList>
            <person name="Jin C."/>
        </authorList>
    </citation>
    <scope>NUCLEOTIDE SEQUENCE [LARGE SCALE GENOMIC DNA]</scope>
    <source>
        <strain evidence="1 2">BN140078</strain>
    </source>
</reference>